<reference evidence="2" key="1">
    <citation type="submission" date="2022-03" db="EMBL/GenBank/DDBJ databases">
        <title>Genome Encyclopedia of Bacteria and Archaea VI: Functional Genomics of Type Strains.</title>
        <authorList>
            <person name="Whitman W."/>
        </authorList>
    </citation>
    <scope>NUCLEOTIDE SEQUENCE</scope>
    <source>
        <strain evidence="2">HSC-15S17</strain>
    </source>
</reference>
<accession>A0ABT1GM50</accession>
<sequence>MKSILNSISLLFITLYGALCALNVVAEHDPRLVDPSLMFIISISFSTASVLLGVVAFYYLPKVRER</sequence>
<name>A0ABT1GM50_9BURK</name>
<evidence type="ECO:0000313" key="3">
    <source>
        <dbReference type="Proteomes" id="UP001162889"/>
    </source>
</evidence>
<evidence type="ECO:0000256" key="1">
    <source>
        <dbReference type="SAM" id="Phobius"/>
    </source>
</evidence>
<keyword evidence="1" id="KW-0812">Transmembrane</keyword>
<gene>
    <name evidence="2" type="ORF">L1274_003774</name>
</gene>
<evidence type="ECO:0008006" key="4">
    <source>
        <dbReference type="Google" id="ProtNLM"/>
    </source>
</evidence>
<keyword evidence="1" id="KW-0472">Membrane</keyword>
<feature type="transmembrane region" description="Helical" evidence="1">
    <location>
        <begin position="36"/>
        <end position="60"/>
    </location>
</feature>
<keyword evidence="1" id="KW-1133">Transmembrane helix</keyword>
<dbReference type="EMBL" id="JALJZU010000007">
    <property type="protein sequence ID" value="MCP2010042.1"/>
    <property type="molecule type" value="Genomic_DNA"/>
</dbReference>
<evidence type="ECO:0000313" key="2">
    <source>
        <dbReference type="EMBL" id="MCP2010042.1"/>
    </source>
</evidence>
<keyword evidence="3" id="KW-1185">Reference proteome</keyword>
<protein>
    <recommendedName>
        <fullName evidence="4">DUF485 domain-containing protein</fullName>
    </recommendedName>
</protein>
<dbReference type="Proteomes" id="UP001162889">
    <property type="component" value="Unassembled WGS sequence"/>
</dbReference>
<organism evidence="2 3">
    <name type="scientific">Duganella violaceipulchra</name>
    <dbReference type="NCBI Taxonomy" id="2849652"/>
    <lineage>
        <taxon>Bacteria</taxon>
        <taxon>Pseudomonadati</taxon>
        <taxon>Pseudomonadota</taxon>
        <taxon>Betaproteobacteria</taxon>
        <taxon>Burkholderiales</taxon>
        <taxon>Oxalobacteraceae</taxon>
        <taxon>Telluria group</taxon>
        <taxon>Duganella</taxon>
    </lineage>
</organism>
<comment type="caution">
    <text evidence="2">The sequence shown here is derived from an EMBL/GenBank/DDBJ whole genome shotgun (WGS) entry which is preliminary data.</text>
</comment>
<proteinExistence type="predicted"/>